<name>A0A0C2JJ24_THEKT</name>
<reference evidence="3 4" key="1">
    <citation type="journal article" date="2014" name="Genome Biol. Evol.">
        <title>The genome of the myxosporean Thelohanellus kitauei shows adaptations to nutrient acquisition within its fish host.</title>
        <authorList>
            <person name="Yang Y."/>
            <person name="Xiong J."/>
            <person name="Zhou Z."/>
            <person name="Huo F."/>
            <person name="Miao W."/>
            <person name="Ran C."/>
            <person name="Liu Y."/>
            <person name="Zhang J."/>
            <person name="Feng J."/>
            <person name="Wang M."/>
            <person name="Wang M."/>
            <person name="Wang L."/>
            <person name="Yao B."/>
        </authorList>
    </citation>
    <scope>NUCLEOTIDE SEQUENCE [LARGE SCALE GENOMIC DNA]</scope>
    <source>
        <strain evidence="3">Wuqing</strain>
    </source>
</reference>
<feature type="region of interest" description="Disordered" evidence="1">
    <location>
        <begin position="119"/>
        <end position="231"/>
    </location>
</feature>
<feature type="compositionally biased region" description="Polar residues" evidence="1">
    <location>
        <begin position="209"/>
        <end position="219"/>
    </location>
</feature>
<dbReference type="EMBL" id="JWZT01002439">
    <property type="protein sequence ID" value="KII69378.1"/>
    <property type="molecule type" value="Genomic_DNA"/>
</dbReference>
<evidence type="ECO:0000313" key="4">
    <source>
        <dbReference type="Proteomes" id="UP000031668"/>
    </source>
</evidence>
<accession>A0A0C2JJ24</accession>
<keyword evidence="4" id="KW-1185">Reference proteome</keyword>
<feature type="compositionally biased region" description="Basic and acidic residues" evidence="1">
    <location>
        <begin position="174"/>
        <end position="184"/>
    </location>
</feature>
<gene>
    <name evidence="3" type="ORF">RF11_12931</name>
</gene>
<evidence type="ECO:0000313" key="3">
    <source>
        <dbReference type="EMBL" id="KII69378.1"/>
    </source>
</evidence>
<keyword evidence="2" id="KW-0472">Membrane</keyword>
<organism evidence="3 4">
    <name type="scientific">Thelohanellus kitauei</name>
    <name type="common">Myxosporean</name>
    <dbReference type="NCBI Taxonomy" id="669202"/>
    <lineage>
        <taxon>Eukaryota</taxon>
        <taxon>Metazoa</taxon>
        <taxon>Cnidaria</taxon>
        <taxon>Myxozoa</taxon>
        <taxon>Myxosporea</taxon>
        <taxon>Bivalvulida</taxon>
        <taxon>Platysporina</taxon>
        <taxon>Myxobolidae</taxon>
        <taxon>Thelohanellus</taxon>
    </lineage>
</organism>
<keyword evidence="2" id="KW-1133">Transmembrane helix</keyword>
<protein>
    <submittedName>
        <fullName evidence="3">Uncharacterized protein</fullName>
    </submittedName>
</protein>
<proteinExistence type="predicted"/>
<dbReference type="AlphaFoldDB" id="A0A0C2JJ24"/>
<feature type="transmembrane region" description="Helical" evidence="2">
    <location>
        <begin position="12"/>
        <end position="36"/>
    </location>
</feature>
<feature type="compositionally biased region" description="Basic and acidic residues" evidence="1">
    <location>
        <begin position="124"/>
        <end position="134"/>
    </location>
</feature>
<dbReference type="Proteomes" id="UP000031668">
    <property type="component" value="Unassembled WGS sequence"/>
</dbReference>
<sequence length="231" mass="25634">MYLLSLCYSELVVQYVSSILEKGAGLVFLHLVYYFALENKKKKSWGWDVKVKEFSESAVEQTRDELDKAMESYISSFENKRLGNINIIVESALHSTLKKPGESQRSVVDYITGHLENAVRRSSRQRDEGGRDRILSNGESVSTSSNNATAKPNVDSHLSSSNRSSPSGSIGAHGTDHLEIDKIQKTSKNGSKNETSDDGYRVSYYPQADFSSRYGNSGDASEPELPSMECL</sequence>
<feature type="compositionally biased region" description="Low complexity" evidence="1">
    <location>
        <begin position="156"/>
        <end position="169"/>
    </location>
</feature>
<feature type="compositionally biased region" description="Polar residues" evidence="1">
    <location>
        <begin position="137"/>
        <end position="150"/>
    </location>
</feature>
<comment type="caution">
    <text evidence="3">The sequence shown here is derived from an EMBL/GenBank/DDBJ whole genome shotgun (WGS) entry which is preliminary data.</text>
</comment>
<evidence type="ECO:0000256" key="1">
    <source>
        <dbReference type="SAM" id="MobiDB-lite"/>
    </source>
</evidence>
<evidence type="ECO:0000256" key="2">
    <source>
        <dbReference type="SAM" id="Phobius"/>
    </source>
</evidence>
<keyword evidence="2" id="KW-0812">Transmembrane</keyword>